<comment type="caution">
    <text evidence="2">The sequence shown here is derived from an EMBL/GenBank/DDBJ whole genome shotgun (WGS) entry which is preliminary data.</text>
</comment>
<dbReference type="Gene3D" id="3.40.50.720">
    <property type="entry name" value="NAD(P)-binding Rossmann-like Domain"/>
    <property type="match status" value="1"/>
</dbReference>
<dbReference type="OrthoDB" id="109735at2"/>
<gene>
    <name evidence="2" type="ORF">CWS72_27135</name>
</gene>
<reference evidence="3" key="1">
    <citation type="submission" date="2017-12" db="EMBL/GenBank/DDBJ databases">
        <title>Draft genome sequence of Telmatospirillum siberiense 26-4b1T, an acidotolerant peatland alphaproteobacterium potentially involved in sulfur cycling.</title>
        <authorList>
            <person name="Hausmann B."/>
            <person name="Pjevac P."/>
            <person name="Schreck K."/>
            <person name="Herbold C.W."/>
            <person name="Daims H."/>
            <person name="Wagner M."/>
            <person name="Pester M."/>
            <person name="Loy A."/>
        </authorList>
    </citation>
    <scope>NUCLEOTIDE SEQUENCE [LARGE SCALE GENOMIC DNA]</scope>
    <source>
        <strain evidence="3">26-4b1</strain>
    </source>
</reference>
<dbReference type="SUPFAM" id="SSF51735">
    <property type="entry name" value="NAD(P)-binding Rossmann-fold domains"/>
    <property type="match status" value="1"/>
</dbReference>
<dbReference type="InterPro" id="IPR036291">
    <property type="entry name" value="NAD(P)-bd_dom_sf"/>
</dbReference>
<proteinExistence type="predicted"/>
<dbReference type="GO" id="GO:0044877">
    <property type="term" value="F:protein-containing complex binding"/>
    <property type="evidence" value="ECO:0007669"/>
    <property type="project" value="TreeGrafter"/>
</dbReference>
<dbReference type="InterPro" id="IPR016040">
    <property type="entry name" value="NAD(P)-bd_dom"/>
</dbReference>
<evidence type="ECO:0000259" key="1">
    <source>
        <dbReference type="Pfam" id="PF13460"/>
    </source>
</evidence>
<dbReference type="Pfam" id="PF11066">
    <property type="entry name" value="DUF2867"/>
    <property type="match status" value="1"/>
</dbReference>
<evidence type="ECO:0000313" key="2">
    <source>
        <dbReference type="EMBL" id="PKU21360.1"/>
    </source>
</evidence>
<dbReference type="PANTHER" id="PTHR12126">
    <property type="entry name" value="NADH-UBIQUINONE OXIDOREDUCTASE 39 KDA SUBUNIT-RELATED"/>
    <property type="match status" value="1"/>
</dbReference>
<feature type="domain" description="NAD(P)-binding" evidence="1">
    <location>
        <begin position="7"/>
        <end position="111"/>
    </location>
</feature>
<dbReference type="AlphaFoldDB" id="A0A2N3PLS8"/>
<protein>
    <submittedName>
        <fullName evidence="2">DUF2867 domain-containing protein</fullName>
    </submittedName>
</protein>
<evidence type="ECO:0000313" key="3">
    <source>
        <dbReference type="Proteomes" id="UP000233293"/>
    </source>
</evidence>
<dbReference type="InterPro" id="IPR051207">
    <property type="entry name" value="ComplexI_NDUFA9_subunit"/>
</dbReference>
<dbReference type="RefSeq" id="WP_101253797.1">
    <property type="nucleotide sequence ID" value="NZ_PIUM01000066.1"/>
</dbReference>
<sequence>MKAVVFGATGYVGTNLVPALQAAGHQVTAVGRRREALEARGWTDVACLKADALQPESLPDVLAGADVAYYLVHSMAEGDQFPELDRRAAVNFREAAGKAGLKRIVYLGALQPAEGASIHLASRRETGEILREGPVPVTELRAGIIIGPGSAAFEVIRDLVFHLPAMVTPRWVSSLSQPIALDDIETYLVRLPGIDAAAGAILEAGGPQVLSYADMMRVFGELVGRHPRILPVPLLSPHLSSLWLSLVTSVPANVARALIGGLEHDLVVADAKLSDLIPLPLKPYREAVEAALEAERSADERPRWVEGSMLHRQNRPDFGFYAKHLRAEGKTRASAEALWGQVGSIGGDNGYYFLDVLWQMRGFFDLLVGGVGMRRGRPAGGDLAVGDALDFWRVIGVEKNKRLTLLAEMRIPGSATFELEIQPLAEGERMISVTAHFHPAGVAGITYWNALLPIHKVLFRGLIREIIRRAEQDEADLRGH</sequence>
<accession>A0A2N3PLS8</accession>
<dbReference type="Pfam" id="PF13460">
    <property type="entry name" value="NAD_binding_10"/>
    <property type="match status" value="1"/>
</dbReference>
<dbReference type="Proteomes" id="UP000233293">
    <property type="component" value="Unassembled WGS sequence"/>
</dbReference>
<dbReference type="PANTHER" id="PTHR12126:SF16">
    <property type="entry name" value="MIOREX COMPLEX COMPONENT 2"/>
    <property type="match status" value="1"/>
</dbReference>
<organism evidence="2 3">
    <name type="scientific">Telmatospirillum siberiense</name>
    <dbReference type="NCBI Taxonomy" id="382514"/>
    <lineage>
        <taxon>Bacteria</taxon>
        <taxon>Pseudomonadati</taxon>
        <taxon>Pseudomonadota</taxon>
        <taxon>Alphaproteobacteria</taxon>
        <taxon>Rhodospirillales</taxon>
        <taxon>Rhodospirillaceae</taxon>
        <taxon>Telmatospirillum</taxon>
    </lineage>
</organism>
<name>A0A2N3PLS8_9PROT</name>
<dbReference type="InterPro" id="IPR021295">
    <property type="entry name" value="DUF2867"/>
</dbReference>
<keyword evidence="3" id="KW-1185">Reference proteome</keyword>
<dbReference type="EMBL" id="PIUM01000066">
    <property type="protein sequence ID" value="PKU21360.1"/>
    <property type="molecule type" value="Genomic_DNA"/>
</dbReference>